<evidence type="ECO:0000313" key="2">
    <source>
        <dbReference type="EMBL" id="RSM21027.1"/>
    </source>
</evidence>
<sequence length="160" mass="17415">MDALAIYRSPPNRSTGLDTKPSDRQPSKPLVGLQPETLSTYINRMSAIFHTLKNMLDLFLDGADTPFSFSDEKAELLQQLFAADASMSLAPLVLETMKALLSQKLYGDPFQSPLLSALAILSVQRKRGGGGTIVRAAGLPRLHERPGKVLTSLRVPADRP</sequence>
<comment type="caution">
    <text evidence="2">The sequence shown here is derived from an EMBL/GenBank/DDBJ whole genome shotgun (WGS) entry which is preliminary data.</text>
</comment>
<reference evidence="2 3" key="1">
    <citation type="submission" date="2017-06" db="EMBL/GenBank/DDBJ databases">
        <title>Cmopartive genomic analysis of Ambrosia Fusariam Clade fungi.</title>
        <authorList>
            <person name="Stajich J.E."/>
            <person name="Carrillo J."/>
            <person name="Kijimoto T."/>
            <person name="Eskalen A."/>
            <person name="O'Donnell K."/>
            <person name="Kasson M."/>
        </authorList>
    </citation>
    <scope>NUCLEOTIDE SEQUENCE [LARGE SCALE GENOMIC DNA]</scope>
    <source>
        <strain evidence="2 3">NRRL 20438</strain>
    </source>
</reference>
<feature type="region of interest" description="Disordered" evidence="1">
    <location>
        <begin position="1"/>
        <end position="31"/>
    </location>
</feature>
<name>A0A428V3E1_9HYPO</name>
<gene>
    <name evidence="2" type="ORF">CDV31_000074</name>
</gene>
<keyword evidence="3" id="KW-1185">Reference proteome</keyword>
<organism evidence="2 3">
    <name type="scientific">Fusarium ambrosium</name>
    <dbReference type="NCBI Taxonomy" id="131363"/>
    <lineage>
        <taxon>Eukaryota</taxon>
        <taxon>Fungi</taxon>
        <taxon>Dikarya</taxon>
        <taxon>Ascomycota</taxon>
        <taxon>Pezizomycotina</taxon>
        <taxon>Sordariomycetes</taxon>
        <taxon>Hypocreomycetidae</taxon>
        <taxon>Hypocreales</taxon>
        <taxon>Nectriaceae</taxon>
        <taxon>Fusarium</taxon>
        <taxon>Fusarium solani species complex</taxon>
    </lineage>
</organism>
<protein>
    <submittedName>
        <fullName evidence="2">Uncharacterized protein</fullName>
    </submittedName>
</protein>
<accession>A0A428V3E1</accession>
<dbReference type="AlphaFoldDB" id="A0A428V3E1"/>
<proteinExistence type="predicted"/>
<evidence type="ECO:0000313" key="3">
    <source>
        <dbReference type="Proteomes" id="UP000288429"/>
    </source>
</evidence>
<evidence type="ECO:0000256" key="1">
    <source>
        <dbReference type="SAM" id="MobiDB-lite"/>
    </source>
</evidence>
<dbReference type="Proteomes" id="UP000288429">
    <property type="component" value="Unassembled WGS sequence"/>
</dbReference>
<dbReference type="EMBL" id="NIZV01000001">
    <property type="protein sequence ID" value="RSM21027.1"/>
    <property type="molecule type" value="Genomic_DNA"/>
</dbReference>